<evidence type="ECO:0000256" key="4">
    <source>
        <dbReference type="ARBA" id="ARBA00051114"/>
    </source>
</evidence>
<dbReference type="EC" id="3.1.4.52" evidence="2"/>
<dbReference type="FunFam" id="3.20.20.450:FF:000001">
    <property type="entry name" value="Cyclic di-GMP phosphodiesterase yahA"/>
    <property type="match status" value="1"/>
</dbReference>
<dbReference type="Gene3D" id="2.130.10.10">
    <property type="entry name" value="YVTN repeat-like/Quinoprotein amine dehydrogenase"/>
    <property type="match status" value="2"/>
</dbReference>
<comment type="cofactor">
    <cofactor evidence="1">
        <name>Mg(2+)</name>
        <dbReference type="ChEBI" id="CHEBI:18420"/>
    </cofactor>
</comment>
<dbReference type="CDD" id="cd01948">
    <property type="entry name" value="EAL"/>
    <property type="match status" value="1"/>
</dbReference>
<dbReference type="InterPro" id="IPR013783">
    <property type="entry name" value="Ig-like_fold"/>
</dbReference>
<dbReference type="PROSITE" id="PS50112">
    <property type="entry name" value="PAS"/>
    <property type="match status" value="1"/>
</dbReference>
<dbReference type="Gene3D" id="3.30.70.270">
    <property type="match status" value="1"/>
</dbReference>
<dbReference type="InterPro" id="IPR013655">
    <property type="entry name" value="PAS_fold_3"/>
</dbReference>
<dbReference type="CDD" id="cd01949">
    <property type="entry name" value="GGDEF"/>
    <property type="match status" value="1"/>
</dbReference>
<dbReference type="SUPFAM" id="SSF63829">
    <property type="entry name" value="Calcium-dependent phosphotriesterase"/>
    <property type="match status" value="2"/>
</dbReference>
<dbReference type="eggNOG" id="COG3292">
    <property type="taxonomic scope" value="Bacteria"/>
</dbReference>
<evidence type="ECO:0000313" key="9">
    <source>
        <dbReference type="EMBL" id="ABL98589.1"/>
    </source>
</evidence>
<gene>
    <name evidence="9" type="ordered locus">Sama_0378</name>
</gene>
<dbReference type="Gene3D" id="2.60.40.10">
    <property type="entry name" value="Immunoglobulins"/>
    <property type="match status" value="1"/>
</dbReference>
<dbReference type="PROSITE" id="PS50887">
    <property type="entry name" value="GGDEF"/>
    <property type="match status" value="1"/>
</dbReference>
<evidence type="ECO:0000259" key="5">
    <source>
        <dbReference type="PROSITE" id="PS50112"/>
    </source>
</evidence>
<evidence type="ECO:0000256" key="3">
    <source>
        <dbReference type="ARBA" id="ARBA00022636"/>
    </source>
</evidence>
<dbReference type="KEGG" id="saz:Sama_0378"/>
<dbReference type="NCBIfam" id="TIGR00229">
    <property type="entry name" value="sensory_box"/>
    <property type="match status" value="2"/>
</dbReference>
<dbReference type="Pfam" id="PF08448">
    <property type="entry name" value="PAS_4"/>
    <property type="match status" value="1"/>
</dbReference>
<dbReference type="PROSITE" id="PS50883">
    <property type="entry name" value="EAL"/>
    <property type="match status" value="1"/>
</dbReference>
<dbReference type="eggNOG" id="COG5001">
    <property type="taxonomic scope" value="Bacteria"/>
</dbReference>
<keyword evidence="10" id="KW-1185">Reference proteome</keyword>
<dbReference type="InterPro" id="IPR043128">
    <property type="entry name" value="Rev_trsase/Diguanyl_cyclase"/>
</dbReference>
<dbReference type="PANTHER" id="PTHR44757">
    <property type="entry name" value="DIGUANYLATE CYCLASE DGCP"/>
    <property type="match status" value="1"/>
</dbReference>
<dbReference type="InterPro" id="IPR001610">
    <property type="entry name" value="PAC"/>
</dbReference>
<dbReference type="OrthoDB" id="9804951at2"/>
<dbReference type="PROSITE" id="PS50113">
    <property type="entry name" value="PAC"/>
    <property type="match status" value="2"/>
</dbReference>
<dbReference type="HOGENOM" id="CLU_003758_2_0_6"/>
<dbReference type="SUPFAM" id="SSF55073">
    <property type="entry name" value="Nucleotide cyclase"/>
    <property type="match status" value="1"/>
</dbReference>
<feature type="domain" description="GGDEF" evidence="8">
    <location>
        <begin position="1086"/>
        <end position="1218"/>
    </location>
</feature>
<dbReference type="Pfam" id="PF00990">
    <property type="entry name" value="GGDEF"/>
    <property type="match status" value="1"/>
</dbReference>
<protein>
    <recommendedName>
        <fullName evidence="2">cyclic-guanylate-specific phosphodiesterase</fullName>
        <ecNumber evidence="2">3.1.4.52</ecNumber>
    </recommendedName>
</protein>
<organism evidence="9 10">
    <name type="scientific">Shewanella amazonensis (strain ATCC BAA-1098 / SB2B)</name>
    <dbReference type="NCBI Taxonomy" id="326297"/>
    <lineage>
        <taxon>Bacteria</taxon>
        <taxon>Pseudomonadati</taxon>
        <taxon>Pseudomonadota</taxon>
        <taxon>Gammaproteobacteria</taxon>
        <taxon>Alteromonadales</taxon>
        <taxon>Shewanellaceae</taxon>
        <taxon>Shewanella</taxon>
    </lineage>
</organism>
<proteinExistence type="predicted"/>
<dbReference type="Gene3D" id="3.20.20.450">
    <property type="entry name" value="EAL domain"/>
    <property type="match status" value="1"/>
</dbReference>
<dbReference type="InterPro" id="IPR000014">
    <property type="entry name" value="PAS"/>
</dbReference>
<dbReference type="NCBIfam" id="TIGR00254">
    <property type="entry name" value="GGDEF"/>
    <property type="match status" value="1"/>
</dbReference>
<evidence type="ECO:0000256" key="2">
    <source>
        <dbReference type="ARBA" id="ARBA00012282"/>
    </source>
</evidence>
<dbReference type="Gene3D" id="3.30.450.20">
    <property type="entry name" value="PAS domain"/>
    <property type="match status" value="2"/>
</dbReference>
<comment type="catalytic activity">
    <reaction evidence="4">
        <text>3',3'-c-di-GMP + H2O = 5'-phosphoguanylyl(3'-&gt;5')guanosine + H(+)</text>
        <dbReference type="Rhea" id="RHEA:24902"/>
        <dbReference type="ChEBI" id="CHEBI:15377"/>
        <dbReference type="ChEBI" id="CHEBI:15378"/>
        <dbReference type="ChEBI" id="CHEBI:58754"/>
        <dbReference type="ChEBI" id="CHEBI:58805"/>
        <dbReference type="EC" id="3.1.4.52"/>
    </reaction>
    <physiologicalReaction direction="left-to-right" evidence="4">
        <dbReference type="Rhea" id="RHEA:24903"/>
    </physiologicalReaction>
</comment>
<sequence>MIKKVAQSLLLIFALLLPWLHVSYGGEFVQRIFASRDGLSNGMINAIAFDSYGFVWVATEDGLFRISKTVARRVDTQQGENRLNDSYIMDVVALGQEYLLVSVSDSLYRYHIPSDTFEEIGSESLFPEYEGGGIIDRTVVDQHSLMLLNSKGQILKLDHHSWQLEKVIQLQQDPDLLWDKLLYLPSGQLIIGKSDHLEIRSAQGEKLVDLPWVEASGQAKRLFRDRAGRVWLTASEGLFEVLPDTQQILPVPQVPFYVTAINEDGKGNLWMASSSGALKWSPVDQTLEKFDSDLRQFANIDSVQDVAIDNQGLIWLGGAGEGLVLAADKPSFLRGTFTDQPPYSLGNQMIWSIFTEGDRYWLGTDAGVVSVQDGVAGSVLSTPEEFEPNDTVYAITSLSSEYLLLATTNGLFLQHKTTNLTKRFHEWSSGSDSLKRKWIYQVYKDPGIPGRLWFLTSTGLFYWEPGLFDPQEYAIVSRSGERHQPAIYSMLRGADGKLWLGGPDEFGYLDADGYFIDKRELFSGKRGDLLVGHILEIAPGKLWLGTSLFGVVEYQVNTDTLTSLQDRWKLSCYTTYGLIDTPDYRVILCPRSLVREHKGTSEVQVFTVEDGVVNNEFNDGAYAYREDKGLFLGSPNGVRLLDVNGLKNRITDERVFLESVTVFYDSHTEKSLVPSDLTMVEPGARMISLQLTSNDFLDDSPIRLKYRLGKQGQLVEPKYLLLDGQPQLNLSGLDAGKLELEILSLRNQIWNDTPYIHRLHVQQYWWETALFKWSLIVILMLLTLAIILIRHRQVERFRHMNTALLESEDRLRQSLRGSDSDLWMWTRKDNAFYMDNRNGVLSVEQQVLKVNFEEFPIHPDDRDRVVSHWLAVINGEIERFEAEYRFQRRTGTWGWLRVRGRPSQLNKETGEVEKISGIYSDITQHKLLQNEVDLLAQAFENTSEGVLILDADEQIKVANRAAQSILGAGMAELAGRKFIALLTEHGTNRSEIATLLANGMSWTGERELRIGSGQVCPVWLNVSVMLGLQGKVQHYVVVFSDITERKRSEADLRRLANYDVLTGLPNRSLFAARLNQAIHKATQNEEKLALMFLDLDRFKHVNDSFGHGMGDALLVEAAARLQSCIDPEYTLCRFGGDEFVVLIHGAEVDTLNHLANTILGQIETPFKLFGREFYISTSIGISIWPDDARQPEALIKNADLAMYHAKEEGRGNFQYYSQERNAEALYHLRLEADLRKALERQEFCLHYQPQVDVNDDNQVIGMEALLRWQHPKDGYIRTDIFIKVAEACGLVIDIDKWVLRQACLDGARWSRKLKRPFKISVNISAVHFRQPDFIDHLRRTLEETCIPVENLALEITEGVLMKELHIARDHLRLLREMGVQVAIDDFGTGYSSLAYLRHFDVNLLKIDRSFLIDIADNQADQAIVSSIIELARNLKLKVVAEGVETREQLNQVLSRGCHVIQGYYFAKPMARDDMDAYLMLDGPASASPDQV</sequence>
<dbReference type="GO" id="GO:0071111">
    <property type="term" value="F:cyclic-guanylate-specific phosphodiesterase activity"/>
    <property type="evidence" value="ECO:0007669"/>
    <property type="project" value="UniProtKB-EC"/>
</dbReference>
<feature type="domain" description="EAL" evidence="7">
    <location>
        <begin position="1227"/>
        <end position="1482"/>
    </location>
</feature>
<dbReference type="RefSeq" id="WP_011758499.1">
    <property type="nucleotide sequence ID" value="NC_008700.1"/>
</dbReference>
<dbReference type="PANTHER" id="PTHR44757:SF2">
    <property type="entry name" value="BIOFILM ARCHITECTURE MAINTENANCE PROTEIN MBAA"/>
    <property type="match status" value="1"/>
</dbReference>
<dbReference type="SMART" id="SM00052">
    <property type="entry name" value="EAL"/>
    <property type="match status" value="1"/>
</dbReference>
<dbReference type="GO" id="GO:0071732">
    <property type="term" value="P:cellular response to nitric oxide"/>
    <property type="evidence" value="ECO:0007669"/>
    <property type="project" value="UniProtKB-ARBA"/>
</dbReference>
<reference evidence="9 10" key="1">
    <citation type="submission" date="2006-12" db="EMBL/GenBank/DDBJ databases">
        <title>Complete sequence of Shewanella amazonensis SB2B.</title>
        <authorList>
            <consortium name="US DOE Joint Genome Institute"/>
            <person name="Copeland A."/>
            <person name="Lucas S."/>
            <person name="Lapidus A."/>
            <person name="Barry K."/>
            <person name="Detter J.C."/>
            <person name="Glavina del Rio T."/>
            <person name="Hammon N."/>
            <person name="Israni S."/>
            <person name="Dalin E."/>
            <person name="Tice H."/>
            <person name="Pitluck S."/>
            <person name="Munk A.C."/>
            <person name="Brettin T."/>
            <person name="Bruce D."/>
            <person name="Han C."/>
            <person name="Tapia R."/>
            <person name="Gilna P."/>
            <person name="Schmutz J."/>
            <person name="Larimer F."/>
            <person name="Land M."/>
            <person name="Hauser L."/>
            <person name="Kyrpides N."/>
            <person name="Mikhailova N."/>
            <person name="Fredrickson J."/>
            <person name="Richardson P."/>
        </authorList>
    </citation>
    <scope>NUCLEOTIDE SEQUENCE [LARGE SCALE GENOMIC DNA]</scope>
    <source>
        <strain evidence="10">ATCC BAA-1098 / SB2B</strain>
    </source>
</reference>
<dbReference type="InterPro" id="IPR011110">
    <property type="entry name" value="Reg_prop"/>
</dbReference>
<dbReference type="SMART" id="SM00086">
    <property type="entry name" value="PAC"/>
    <property type="match status" value="2"/>
</dbReference>
<evidence type="ECO:0000259" key="6">
    <source>
        <dbReference type="PROSITE" id="PS50113"/>
    </source>
</evidence>
<name>A1S2I3_SHEAM</name>
<dbReference type="InterPro" id="IPR015943">
    <property type="entry name" value="WD40/YVTN_repeat-like_dom_sf"/>
</dbReference>
<dbReference type="SUPFAM" id="SSF141868">
    <property type="entry name" value="EAL domain-like"/>
    <property type="match status" value="1"/>
</dbReference>
<dbReference type="SMART" id="SM00091">
    <property type="entry name" value="PAS"/>
    <property type="match status" value="1"/>
</dbReference>
<feature type="domain" description="PAS" evidence="5">
    <location>
        <begin position="931"/>
        <end position="979"/>
    </location>
</feature>
<dbReference type="InterPro" id="IPR013656">
    <property type="entry name" value="PAS_4"/>
</dbReference>
<feature type="domain" description="PAC" evidence="6">
    <location>
        <begin position="880"/>
        <end position="934"/>
    </location>
</feature>
<dbReference type="Proteomes" id="UP000009175">
    <property type="component" value="Chromosome"/>
</dbReference>
<dbReference type="STRING" id="326297.Sama_0378"/>
<dbReference type="Pfam" id="PF07494">
    <property type="entry name" value="Reg_prop"/>
    <property type="match status" value="1"/>
</dbReference>
<dbReference type="Pfam" id="PF00563">
    <property type="entry name" value="EAL"/>
    <property type="match status" value="1"/>
</dbReference>
<dbReference type="InterPro" id="IPR000160">
    <property type="entry name" value="GGDEF_dom"/>
</dbReference>
<evidence type="ECO:0000256" key="1">
    <source>
        <dbReference type="ARBA" id="ARBA00001946"/>
    </source>
</evidence>
<dbReference type="InterPro" id="IPR000700">
    <property type="entry name" value="PAS-assoc_C"/>
</dbReference>
<evidence type="ECO:0000313" key="10">
    <source>
        <dbReference type="Proteomes" id="UP000009175"/>
    </source>
</evidence>
<dbReference type="SMART" id="SM00267">
    <property type="entry name" value="GGDEF"/>
    <property type="match status" value="1"/>
</dbReference>
<dbReference type="InterPro" id="IPR029787">
    <property type="entry name" value="Nucleotide_cyclase"/>
</dbReference>
<dbReference type="FunFam" id="3.30.70.270:FF:000001">
    <property type="entry name" value="Diguanylate cyclase domain protein"/>
    <property type="match status" value="1"/>
</dbReference>
<feature type="domain" description="PAC" evidence="6">
    <location>
        <begin position="1002"/>
        <end position="1054"/>
    </location>
</feature>
<evidence type="ECO:0000259" key="7">
    <source>
        <dbReference type="PROSITE" id="PS50883"/>
    </source>
</evidence>
<dbReference type="EMBL" id="CP000507">
    <property type="protein sequence ID" value="ABL98589.1"/>
    <property type="molecule type" value="Genomic_DNA"/>
</dbReference>
<dbReference type="InterPro" id="IPR035965">
    <property type="entry name" value="PAS-like_dom_sf"/>
</dbReference>
<dbReference type="InterPro" id="IPR001633">
    <property type="entry name" value="EAL_dom"/>
</dbReference>
<dbReference type="SUPFAM" id="SSF55785">
    <property type="entry name" value="PYP-like sensor domain (PAS domain)"/>
    <property type="match status" value="2"/>
</dbReference>
<accession>A1S2I3</accession>
<dbReference type="InterPro" id="IPR035919">
    <property type="entry name" value="EAL_sf"/>
</dbReference>
<dbReference type="CDD" id="cd00130">
    <property type="entry name" value="PAS"/>
    <property type="match status" value="2"/>
</dbReference>
<keyword evidence="3" id="KW-0973">c-di-GMP</keyword>
<dbReference type="InterPro" id="IPR052155">
    <property type="entry name" value="Biofilm_reg_signaling"/>
</dbReference>
<dbReference type="Pfam" id="PF08447">
    <property type="entry name" value="PAS_3"/>
    <property type="match status" value="1"/>
</dbReference>
<evidence type="ECO:0000259" key="8">
    <source>
        <dbReference type="PROSITE" id="PS50887"/>
    </source>
</evidence>